<dbReference type="PANTHER" id="PTHR48478">
    <property type="entry name" value="LECTIN-LIKE"/>
    <property type="match status" value="1"/>
</dbReference>
<organism evidence="1 2">
    <name type="scientific">Dendrobium thyrsiflorum</name>
    <name type="common">Pinecone-like raceme dendrobium</name>
    <name type="synonym">Orchid</name>
    <dbReference type="NCBI Taxonomy" id="117978"/>
    <lineage>
        <taxon>Eukaryota</taxon>
        <taxon>Viridiplantae</taxon>
        <taxon>Streptophyta</taxon>
        <taxon>Embryophyta</taxon>
        <taxon>Tracheophyta</taxon>
        <taxon>Spermatophyta</taxon>
        <taxon>Magnoliopsida</taxon>
        <taxon>Liliopsida</taxon>
        <taxon>Asparagales</taxon>
        <taxon>Orchidaceae</taxon>
        <taxon>Epidendroideae</taxon>
        <taxon>Malaxideae</taxon>
        <taxon>Dendrobiinae</taxon>
        <taxon>Dendrobium</taxon>
    </lineage>
</organism>
<comment type="caution">
    <text evidence="1">The sequence shown here is derived from an EMBL/GenBank/DDBJ whole genome shotgun (WGS) entry which is preliminary data.</text>
</comment>
<sequence length="164" mass="18745">MSSHYKGDKSNNVVIHDKPRALDITWGGDERYWKFPSSDNSSPVELLQVSWLQVNGKAKLSYFVPEKEYAVKFKVELKPDNFGWADPVYLMVATDGRQRTWKKADLSTKIAGKEFDVPIDKLLTFKVPKDTNGKMVEFGMYEIWKGRWKGGLVINEVLIEPASS</sequence>
<evidence type="ECO:0000313" key="1">
    <source>
        <dbReference type="EMBL" id="KAL0908784.1"/>
    </source>
</evidence>
<dbReference type="PANTHER" id="PTHR48478:SF1">
    <property type="entry name" value="LECTIN-LIKE"/>
    <property type="match status" value="1"/>
</dbReference>
<accession>A0ABD0U7X6</accession>
<keyword evidence="2" id="KW-1185">Reference proteome</keyword>
<evidence type="ECO:0008006" key="3">
    <source>
        <dbReference type="Google" id="ProtNLM"/>
    </source>
</evidence>
<dbReference type="AlphaFoldDB" id="A0ABD0U7X6"/>
<evidence type="ECO:0000313" key="2">
    <source>
        <dbReference type="Proteomes" id="UP001552299"/>
    </source>
</evidence>
<dbReference type="Proteomes" id="UP001552299">
    <property type="component" value="Unassembled WGS sequence"/>
</dbReference>
<dbReference type="EMBL" id="JANQDX010000017">
    <property type="protein sequence ID" value="KAL0908784.1"/>
    <property type="molecule type" value="Genomic_DNA"/>
</dbReference>
<reference evidence="1 2" key="1">
    <citation type="journal article" date="2024" name="Plant Biotechnol. J.">
        <title>Dendrobium thyrsiflorum genome and its molecular insights into genes involved in important horticultural traits.</title>
        <authorList>
            <person name="Chen B."/>
            <person name="Wang J.Y."/>
            <person name="Zheng P.J."/>
            <person name="Li K.L."/>
            <person name="Liang Y.M."/>
            <person name="Chen X.F."/>
            <person name="Zhang C."/>
            <person name="Zhao X."/>
            <person name="He X."/>
            <person name="Zhang G.Q."/>
            <person name="Liu Z.J."/>
            <person name="Xu Q."/>
        </authorList>
    </citation>
    <scope>NUCLEOTIDE SEQUENCE [LARGE SCALE GENOMIC DNA]</scope>
    <source>
        <strain evidence="1">GZMU011</strain>
    </source>
</reference>
<name>A0ABD0U7X6_DENTH</name>
<dbReference type="InterPro" id="IPR052147">
    <property type="entry name" value="PP2-like/Lectin"/>
</dbReference>
<dbReference type="InterPro" id="IPR025886">
    <property type="entry name" value="PP2-like"/>
</dbReference>
<dbReference type="Pfam" id="PF14299">
    <property type="entry name" value="PP2"/>
    <property type="match status" value="1"/>
</dbReference>
<protein>
    <recommendedName>
        <fullName evidence="3">Protein PHLOEM PROTEIN 2-LIKE A9-like</fullName>
    </recommendedName>
</protein>
<gene>
    <name evidence="1" type="ORF">M5K25_023293</name>
</gene>
<proteinExistence type="predicted"/>